<comment type="caution">
    <text evidence="1">The sequence shown here is derived from an EMBL/GenBank/DDBJ whole genome shotgun (WGS) entry which is preliminary data.</text>
</comment>
<dbReference type="EMBL" id="JBHTBJ010000056">
    <property type="protein sequence ID" value="MFC7279641.1"/>
    <property type="molecule type" value="Genomic_DNA"/>
</dbReference>
<reference evidence="2" key="1">
    <citation type="journal article" date="2019" name="Int. J. Syst. Evol. Microbiol.">
        <title>The Global Catalogue of Microorganisms (GCM) 10K type strain sequencing project: providing services to taxonomists for standard genome sequencing and annotation.</title>
        <authorList>
            <consortium name="The Broad Institute Genomics Platform"/>
            <consortium name="The Broad Institute Genome Sequencing Center for Infectious Disease"/>
            <person name="Wu L."/>
            <person name="Ma J."/>
        </authorList>
    </citation>
    <scope>NUCLEOTIDE SEQUENCE [LARGE SCALE GENOMIC DNA]</scope>
    <source>
        <strain evidence="2">XZYJT-10</strain>
    </source>
</reference>
<keyword evidence="2" id="KW-1185">Reference proteome</keyword>
<gene>
    <name evidence="1" type="ORF">ACFQS1_37245</name>
</gene>
<proteinExistence type="predicted"/>
<sequence length="118" mass="13045">MISSQPDPEDQEILAVPVTWGDVKALPVLAANQLAVQVDSLGTRPDLVVLTVGHVVPPIISGPEEQRRAQVEQITDVVVQPLARFSLSPGRLREWSDLLRTTADRFEEMQREEGADHD</sequence>
<accession>A0ABW2I451</accession>
<name>A0ABW2I451_9ACTN</name>
<evidence type="ECO:0000313" key="1">
    <source>
        <dbReference type="EMBL" id="MFC7279641.1"/>
    </source>
</evidence>
<organism evidence="1 2">
    <name type="scientific">Paractinoplanes rhizophilus</name>
    <dbReference type="NCBI Taxonomy" id="1416877"/>
    <lineage>
        <taxon>Bacteria</taxon>
        <taxon>Bacillati</taxon>
        <taxon>Actinomycetota</taxon>
        <taxon>Actinomycetes</taxon>
        <taxon>Micromonosporales</taxon>
        <taxon>Micromonosporaceae</taxon>
        <taxon>Paractinoplanes</taxon>
    </lineage>
</organism>
<evidence type="ECO:0000313" key="2">
    <source>
        <dbReference type="Proteomes" id="UP001596548"/>
    </source>
</evidence>
<protein>
    <submittedName>
        <fullName evidence="1">Uncharacterized protein</fullName>
    </submittedName>
</protein>
<dbReference type="Proteomes" id="UP001596548">
    <property type="component" value="Unassembled WGS sequence"/>
</dbReference>
<dbReference type="RefSeq" id="WP_378977159.1">
    <property type="nucleotide sequence ID" value="NZ_JBHTBJ010000056.1"/>
</dbReference>